<dbReference type="AlphaFoldDB" id="A0A833JDP7"/>
<protein>
    <submittedName>
        <fullName evidence="4">Prepilin-type N-terminal cleavage/methylation domain-containing protein</fullName>
    </submittedName>
</protein>
<evidence type="ECO:0000313" key="5">
    <source>
        <dbReference type="Proteomes" id="UP000442694"/>
    </source>
</evidence>
<dbReference type="SUPFAM" id="SSF54523">
    <property type="entry name" value="Pili subunits"/>
    <property type="match status" value="1"/>
</dbReference>
<evidence type="ECO:0000313" key="4">
    <source>
        <dbReference type="EMBL" id="KAB8031998.1"/>
    </source>
</evidence>
<dbReference type="InterPro" id="IPR045584">
    <property type="entry name" value="Pilin-like"/>
</dbReference>
<feature type="domain" description="Type II secretion system protein GspG C-terminal" evidence="3">
    <location>
        <begin position="43"/>
        <end position="131"/>
    </location>
</feature>
<evidence type="ECO:0000256" key="2">
    <source>
        <dbReference type="SAM" id="Phobius"/>
    </source>
</evidence>
<dbReference type="EMBL" id="WFLN01000005">
    <property type="protein sequence ID" value="KAB8031998.1"/>
    <property type="molecule type" value="Genomic_DNA"/>
</dbReference>
<dbReference type="Gene3D" id="3.30.700.10">
    <property type="entry name" value="Glycoprotein, Type 4 Pilin"/>
    <property type="match status" value="1"/>
</dbReference>
<proteinExistence type="predicted"/>
<dbReference type="NCBIfam" id="TIGR02532">
    <property type="entry name" value="IV_pilin_GFxxxE"/>
    <property type="match status" value="1"/>
</dbReference>
<gene>
    <name evidence="4" type="ORF">GCL57_04955</name>
</gene>
<organism evidence="4 5">
    <name type="scientific">Fluviispira multicolorata</name>
    <dbReference type="NCBI Taxonomy" id="2654512"/>
    <lineage>
        <taxon>Bacteria</taxon>
        <taxon>Pseudomonadati</taxon>
        <taxon>Bdellovibrionota</taxon>
        <taxon>Oligoflexia</taxon>
        <taxon>Silvanigrellales</taxon>
        <taxon>Silvanigrellaceae</taxon>
        <taxon>Fluviispira</taxon>
    </lineage>
</organism>
<keyword evidence="2" id="KW-1133">Transmembrane helix</keyword>
<reference evidence="4 5" key="1">
    <citation type="submission" date="2019-10" db="EMBL/GenBank/DDBJ databases">
        <title>New genus of Silvanigrellaceae.</title>
        <authorList>
            <person name="Pitt A."/>
            <person name="Hahn M.W."/>
        </authorList>
    </citation>
    <scope>NUCLEOTIDE SEQUENCE [LARGE SCALE GENOMIC DNA]</scope>
    <source>
        <strain evidence="4 5">33A1-SZDP</strain>
    </source>
</reference>
<dbReference type="GO" id="GO:0015627">
    <property type="term" value="C:type II protein secretion system complex"/>
    <property type="evidence" value="ECO:0007669"/>
    <property type="project" value="InterPro"/>
</dbReference>
<dbReference type="InterPro" id="IPR013545">
    <property type="entry name" value="T2SS_protein-GspG_C"/>
</dbReference>
<evidence type="ECO:0000256" key="1">
    <source>
        <dbReference type="ARBA" id="ARBA00022481"/>
    </source>
</evidence>
<feature type="transmembrane region" description="Helical" evidence="2">
    <location>
        <begin position="21"/>
        <end position="39"/>
    </location>
</feature>
<name>A0A833JDP7_9BACT</name>
<keyword evidence="2" id="KW-0472">Membrane</keyword>
<keyword evidence="5" id="KW-1185">Reference proteome</keyword>
<dbReference type="InterPro" id="IPR000983">
    <property type="entry name" value="Bac_GSPG_pilin"/>
</dbReference>
<evidence type="ECO:0000259" key="3">
    <source>
        <dbReference type="Pfam" id="PF08334"/>
    </source>
</evidence>
<dbReference type="Proteomes" id="UP000442694">
    <property type="component" value="Unassembled WGS sequence"/>
</dbReference>
<dbReference type="RefSeq" id="WP_152212173.1">
    <property type="nucleotide sequence ID" value="NZ_WFLN01000005.1"/>
</dbReference>
<dbReference type="PRINTS" id="PR00813">
    <property type="entry name" value="BCTERIALGSPG"/>
</dbReference>
<accession>A0A833JDP7</accession>
<keyword evidence="1" id="KW-0488">Methylation</keyword>
<sequence>MNLKKHLKFKKQLAAQAGFSILEIIIVVAIIGTLMGVIVSRISGGTDNAKSGITDTKAYTLQSKLIQYQLANGKFPTTAQGLQSLITNPGTPIAAEEDTRDGWGNSFDYKLTNKGPLIISNGKDGQPGSNESLCFLNGKKLDCKTVEAGAPN</sequence>
<dbReference type="Pfam" id="PF08334">
    <property type="entry name" value="T2SSG"/>
    <property type="match status" value="1"/>
</dbReference>
<dbReference type="GO" id="GO:0015628">
    <property type="term" value="P:protein secretion by the type II secretion system"/>
    <property type="evidence" value="ECO:0007669"/>
    <property type="project" value="InterPro"/>
</dbReference>
<keyword evidence="2" id="KW-0812">Transmembrane</keyword>
<dbReference type="InterPro" id="IPR012902">
    <property type="entry name" value="N_methyl_site"/>
</dbReference>
<comment type="caution">
    <text evidence="4">The sequence shown here is derived from an EMBL/GenBank/DDBJ whole genome shotgun (WGS) entry which is preliminary data.</text>
</comment>